<dbReference type="OrthoDB" id="2366701at2759"/>
<accession>A0A015IQU0</accession>
<reference evidence="2 3" key="1">
    <citation type="submission" date="2014-02" db="EMBL/GenBank/DDBJ databases">
        <title>Single nucleus genome sequencing reveals high similarity among nuclei of an endomycorrhizal fungus.</title>
        <authorList>
            <person name="Lin K."/>
            <person name="Geurts R."/>
            <person name="Zhang Z."/>
            <person name="Limpens E."/>
            <person name="Saunders D.G."/>
            <person name="Mu D."/>
            <person name="Pang E."/>
            <person name="Cao H."/>
            <person name="Cha H."/>
            <person name="Lin T."/>
            <person name="Zhou Q."/>
            <person name="Shang Y."/>
            <person name="Li Y."/>
            <person name="Ivanov S."/>
            <person name="Sharma T."/>
            <person name="Velzen R.V."/>
            <person name="Ruijter N.D."/>
            <person name="Aanen D.K."/>
            <person name="Win J."/>
            <person name="Kamoun S."/>
            <person name="Bisseling T."/>
            <person name="Huang S."/>
        </authorList>
    </citation>
    <scope>NUCLEOTIDE SEQUENCE [LARGE SCALE GENOMIC DNA]</scope>
    <source>
        <strain evidence="3">DAOM197198w</strain>
    </source>
</reference>
<dbReference type="AlphaFoldDB" id="A0A015IQU0"/>
<proteinExistence type="predicted"/>
<dbReference type="HOGENOM" id="CLU_1897359_0_0_1"/>
<protein>
    <submittedName>
        <fullName evidence="2">Uncharacterized protein</fullName>
    </submittedName>
</protein>
<dbReference type="Proteomes" id="UP000022910">
    <property type="component" value="Unassembled WGS sequence"/>
</dbReference>
<dbReference type="EMBL" id="JEMT01026356">
    <property type="protein sequence ID" value="EXX59567.1"/>
    <property type="molecule type" value="Genomic_DNA"/>
</dbReference>
<evidence type="ECO:0000256" key="1">
    <source>
        <dbReference type="SAM" id="Coils"/>
    </source>
</evidence>
<keyword evidence="1" id="KW-0175">Coiled coil</keyword>
<gene>
    <name evidence="2" type="ORF">RirG_187970</name>
</gene>
<organism evidence="2 3">
    <name type="scientific">Rhizophagus irregularis (strain DAOM 197198w)</name>
    <name type="common">Glomus intraradices</name>
    <dbReference type="NCBI Taxonomy" id="1432141"/>
    <lineage>
        <taxon>Eukaryota</taxon>
        <taxon>Fungi</taxon>
        <taxon>Fungi incertae sedis</taxon>
        <taxon>Mucoromycota</taxon>
        <taxon>Glomeromycotina</taxon>
        <taxon>Glomeromycetes</taxon>
        <taxon>Glomerales</taxon>
        <taxon>Glomeraceae</taxon>
        <taxon>Rhizophagus</taxon>
    </lineage>
</organism>
<evidence type="ECO:0000313" key="3">
    <source>
        <dbReference type="Proteomes" id="UP000022910"/>
    </source>
</evidence>
<sequence>MTDTSSSTEPGMEELQRETIRSIEKFSQIKWNFENLLKILSILQSLRMCSYAEELIVYFKNDNFNKDDLLEPLKTLLINIKTYKSEATSLKKQVERVGNSLGEIAKEISEYNEKINDIKNNNPNRIKNANELAI</sequence>
<keyword evidence="3" id="KW-1185">Reference proteome</keyword>
<comment type="caution">
    <text evidence="2">The sequence shown here is derived from an EMBL/GenBank/DDBJ whole genome shotgun (WGS) entry which is preliminary data.</text>
</comment>
<name>A0A015IQU0_RHIIW</name>
<evidence type="ECO:0000313" key="2">
    <source>
        <dbReference type="EMBL" id="EXX59567.1"/>
    </source>
</evidence>
<feature type="coiled-coil region" evidence="1">
    <location>
        <begin position="73"/>
        <end position="121"/>
    </location>
</feature>